<dbReference type="CDD" id="cd11046">
    <property type="entry name" value="CYP97"/>
    <property type="match status" value="1"/>
</dbReference>
<dbReference type="SMR" id="B7GCY2"/>
<dbReference type="InParanoid" id="B7GCY2"/>
<dbReference type="Proteomes" id="UP000000759">
    <property type="component" value="Chromosome 27"/>
</dbReference>
<dbReference type="HOGENOM" id="CLU_001570_5_5_1"/>
<dbReference type="eggNOG" id="KOG0157">
    <property type="taxonomic scope" value="Eukaryota"/>
</dbReference>
<keyword evidence="6 8" id="KW-0503">Monooxygenase</keyword>
<keyword evidence="2 7" id="KW-0349">Heme</keyword>
<dbReference type="OMA" id="DGIHRIW"/>
<organism evidence="10 11">
    <name type="scientific">Phaeodactylum tricornutum (strain CCAP 1055/1)</name>
    <dbReference type="NCBI Taxonomy" id="556484"/>
    <lineage>
        <taxon>Eukaryota</taxon>
        <taxon>Sar</taxon>
        <taxon>Stramenopiles</taxon>
        <taxon>Ochrophyta</taxon>
        <taxon>Bacillariophyta</taxon>
        <taxon>Bacillariophyceae</taxon>
        <taxon>Bacillariophycidae</taxon>
        <taxon>Naviculales</taxon>
        <taxon>Phaeodactylaceae</taxon>
        <taxon>Phaeodactylum</taxon>
    </lineage>
</organism>
<dbReference type="Gene3D" id="1.10.630.10">
    <property type="entry name" value="Cytochrome P450"/>
    <property type="match status" value="1"/>
</dbReference>
<evidence type="ECO:0000256" key="8">
    <source>
        <dbReference type="RuleBase" id="RU000461"/>
    </source>
</evidence>
<accession>B7GCY2</accession>
<dbReference type="InterPro" id="IPR002401">
    <property type="entry name" value="Cyt_P450_E_grp-I"/>
</dbReference>
<gene>
    <name evidence="10" type="primary">LUT1-1</name>
    <name evidence="10" type="ORF">PHATRDRAFT_50101</name>
</gene>
<name>B7GCY2_PHATC</name>
<dbReference type="PANTHER" id="PTHR24291:SF50">
    <property type="entry name" value="BIFUNCTIONAL ALBAFLAVENONE MONOOXYGENASE_TERPENE SYNTHASE"/>
    <property type="match status" value="1"/>
</dbReference>
<dbReference type="GO" id="GO:0005506">
    <property type="term" value="F:iron ion binding"/>
    <property type="evidence" value="ECO:0007669"/>
    <property type="project" value="InterPro"/>
</dbReference>
<evidence type="ECO:0000256" key="6">
    <source>
        <dbReference type="ARBA" id="ARBA00023033"/>
    </source>
</evidence>
<protein>
    <submittedName>
        <fullName evidence="10">Lutein deficient 1-like protein</fullName>
    </submittedName>
</protein>
<dbReference type="GeneID" id="7198820"/>
<dbReference type="EMBL" id="CM000629">
    <property type="protein sequence ID" value="EEC43481.1"/>
    <property type="molecule type" value="Genomic_DNA"/>
</dbReference>
<keyword evidence="11" id="KW-1185">Reference proteome</keyword>
<dbReference type="PROSITE" id="PS00086">
    <property type="entry name" value="CYTOCHROME_P450"/>
    <property type="match status" value="1"/>
</dbReference>
<sequence length="644" mass="72466">MYSITFLSLTAVVVVACFFPKRTQSLVVPFPSSAVRCCFGIHRQSRVLTSALFSTTEDKTDEQTDNKAGEPATMKGEVASSVITTEKNPDAEGLPWWWEVVWDLDIMQVGKSGEEISFGDSANVLRTNIEQIYGGFPSLDGCPLAEGELADIGDGTMFIGLQNYYRNYGSPYKLCFGPKSFLVISDPVQAKHILKDANTNYDKGVLAEILEPIMGKGLIPADPETWSIRRRQIVPAFHKAWLEHIVGLFGYCNQPLIDTLNKRVDGDGKVEMESLFCSVALDIIGLSVFNYEFGSVTQESPVIKAVYSALVEAEHRSMTPAPYWNLPLANQLVPRLRKFNSDLKLLNDVLDDLITRAKQTRTVEDIEELENRNYNEVQDPSLLRFLVDMRGADIDNKQLRDDLMTMLIAGHETTAAVLTWALFELTKNPEIMKELQDEIDEVVGDRMPNYEDIKKMKFLRLVVAETLRMYPEPPLLIRRCRTPDELPQGAGREAKVIRGMDIFMAVYNIHRDERFWPSPDTFDPLRFTRSHSNPDVPGWAGFDPKKWEGKLYPNEVASDFAFLPFGGGARKCVGDEFAILEATVTLAMVLRRFEFSFDESKFEGKDDILSSAQGLNHPVGMRTGATIHTRNGLHLVVEKRGVPK</sequence>
<dbReference type="KEGG" id="pti:PHATRDRAFT_50101"/>
<feature type="signal peptide" evidence="9">
    <location>
        <begin position="1"/>
        <end position="25"/>
    </location>
</feature>
<dbReference type="SUPFAM" id="SSF48264">
    <property type="entry name" value="Cytochrome P450"/>
    <property type="match status" value="1"/>
</dbReference>
<feature type="binding site" description="axial binding residue" evidence="7">
    <location>
        <position position="572"/>
    </location>
    <ligand>
        <name>heme</name>
        <dbReference type="ChEBI" id="CHEBI:30413"/>
    </ligand>
    <ligandPart>
        <name>Fe</name>
        <dbReference type="ChEBI" id="CHEBI:18248"/>
    </ligandPart>
</feature>
<keyword evidence="9" id="KW-0732">Signal</keyword>
<dbReference type="PRINTS" id="PR00385">
    <property type="entry name" value="P450"/>
</dbReference>
<evidence type="ECO:0000256" key="1">
    <source>
        <dbReference type="ARBA" id="ARBA00010617"/>
    </source>
</evidence>
<dbReference type="GO" id="GO:0016705">
    <property type="term" value="F:oxidoreductase activity, acting on paired donors, with incorporation or reduction of molecular oxygen"/>
    <property type="evidence" value="ECO:0007669"/>
    <property type="project" value="InterPro"/>
</dbReference>
<comment type="similarity">
    <text evidence="1 8">Belongs to the cytochrome P450 family.</text>
</comment>
<evidence type="ECO:0000256" key="5">
    <source>
        <dbReference type="ARBA" id="ARBA00023004"/>
    </source>
</evidence>
<evidence type="ECO:0000256" key="3">
    <source>
        <dbReference type="ARBA" id="ARBA00022723"/>
    </source>
</evidence>
<evidence type="ECO:0000256" key="9">
    <source>
        <dbReference type="SAM" id="SignalP"/>
    </source>
</evidence>
<evidence type="ECO:0000313" key="10">
    <source>
        <dbReference type="EMBL" id="EEC43481.1"/>
    </source>
</evidence>
<evidence type="ECO:0000313" key="11">
    <source>
        <dbReference type="Proteomes" id="UP000000759"/>
    </source>
</evidence>
<keyword evidence="4 8" id="KW-0560">Oxidoreductase</keyword>
<evidence type="ECO:0000256" key="7">
    <source>
        <dbReference type="PIRSR" id="PIRSR602401-1"/>
    </source>
</evidence>
<dbReference type="AlphaFoldDB" id="B7GCY2"/>
<dbReference type="PANTHER" id="PTHR24291">
    <property type="entry name" value="CYTOCHROME P450 FAMILY 4"/>
    <property type="match status" value="1"/>
</dbReference>
<dbReference type="RefSeq" id="XP_002185034.1">
    <property type="nucleotide sequence ID" value="XM_002184998.1"/>
</dbReference>
<dbReference type="GO" id="GO:0020037">
    <property type="term" value="F:heme binding"/>
    <property type="evidence" value="ECO:0007669"/>
    <property type="project" value="InterPro"/>
</dbReference>
<dbReference type="PRINTS" id="PR00463">
    <property type="entry name" value="EP450I"/>
</dbReference>
<comment type="cofactor">
    <cofactor evidence="7">
        <name>heme</name>
        <dbReference type="ChEBI" id="CHEBI:30413"/>
    </cofactor>
</comment>
<keyword evidence="5 7" id="KW-0408">Iron</keyword>
<dbReference type="Pfam" id="PF00067">
    <property type="entry name" value="p450"/>
    <property type="match status" value="1"/>
</dbReference>
<feature type="chain" id="PRO_5002856034" evidence="9">
    <location>
        <begin position="26"/>
        <end position="644"/>
    </location>
</feature>
<dbReference type="GO" id="GO:0004497">
    <property type="term" value="F:monooxygenase activity"/>
    <property type="evidence" value="ECO:0007669"/>
    <property type="project" value="UniProtKB-KW"/>
</dbReference>
<proteinExistence type="inferred from homology"/>
<dbReference type="InterPro" id="IPR050196">
    <property type="entry name" value="Cytochrome_P450_Monoox"/>
</dbReference>
<dbReference type="InterPro" id="IPR036396">
    <property type="entry name" value="Cyt_P450_sf"/>
</dbReference>
<dbReference type="STRING" id="556484.B7GCY2"/>
<evidence type="ECO:0000256" key="2">
    <source>
        <dbReference type="ARBA" id="ARBA00022617"/>
    </source>
</evidence>
<keyword evidence="3 7" id="KW-0479">Metal-binding</keyword>
<reference evidence="11" key="2">
    <citation type="submission" date="2008-08" db="EMBL/GenBank/DDBJ databases">
        <authorList>
            <consortium name="Diatom Consortium"/>
            <person name="Grigoriev I."/>
            <person name="Grimwood J."/>
            <person name="Kuo A."/>
            <person name="Otillar R.P."/>
            <person name="Salamov A."/>
            <person name="Detter J.C."/>
            <person name="Lindquist E."/>
            <person name="Shapiro H."/>
            <person name="Lucas S."/>
            <person name="Glavina del Rio T."/>
            <person name="Pitluck S."/>
            <person name="Rokhsar D."/>
            <person name="Bowler C."/>
        </authorList>
    </citation>
    <scope>GENOME REANNOTATION</scope>
    <source>
        <strain evidence="11">CCAP 1055/1</strain>
    </source>
</reference>
<dbReference type="OrthoDB" id="2843at2759"/>
<evidence type="ECO:0000256" key="4">
    <source>
        <dbReference type="ARBA" id="ARBA00023002"/>
    </source>
</evidence>
<dbReference type="InterPro" id="IPR017972">
    <property type="entry name" value="Cyt_P450_CS"/>
</dbReference>
<reference evidence="10 11" key="1">
    <citation type="journal article" date="2008" name="Nature">
        <title>The Phaeodactylum genome reveals the evolutionary history of diatom genomes.</title>
        <authorList>
            <person name="Bowler C."/>
            <person name="Allen A.E."/>
            <person name="Badger J.H."/>
            <person name="Grimwood J."/>
            <person name="Jabbari K."/>
            <person name="Kuo A."/>
            <person name="Maheswari U."/>
            <person name="Martens C."/>
            <person name="Maumus F."/>
            <person name="Otillar R.P."/>
            <person name="Rayko E."/>
            <person name="Salamov A."/>
            <person name="Vandepoele K."/>
            <person name="Beszteri B."/>
            <person name="Gruber A."/>
            <person name="Heijde M."/>
            <person name="Katinka M."/>
            <person name="Mock T."/>
            <person name="Valentin K."/>
            <person name="Verret F."/>
            <person name="Berges J.A."/>
            <person name="Brownlee C."/>
            <person name="Cadoret J.P."/>
            <person name="Chiovitti A."/>
            <person name="Choi C.J."/>
            <person name="Coesel S."/>
            <person name="De Martino A."/>
            <person name="Detter J.C."/>
            <person name="Durkin C."/>
            <person name="Falciatore A."/>
            <person name="Fournet J."/>
            <person name="Haruta M."/>
            <person name="Huysman M.J."/>
            <person name="Jenkins B.D."/>
            <person name="Jiroutova K."/>
            <person name="Jorgensen R.E."/>
            <person name="Joubert Y."/>
            <person name="Kaplan A."/>
            <person name="Kroger N."/>
            <person name="Kroth P.G."/>
            <person name="La Roche J."/>
            <person name="Lindquist E."/>
            <person name="Lommer M."/>
            <person name="Martin-Jezequel V."/>
            <person name="Lopez P.J."/>
            <person name="Lucas S."/>
            <person name="Mangogna M."/>
            <person name="McGinnis K."/>
            <person name="Medlin L.K."/>
            <person name="Montsant A."/>
            <person name="Oudot-Le Secq M.P."/>
            <person name="Napoli C."/>
            <person name="Obornik M."/>
            <person name="Parker M.S."/>
            <person name="Petit J.L."/>
            <person name="Porcel B.M."/>
            <person name="Poulsen N."/>
            <person name="Robison M."/>
            <person name="Rychlewski L."/>
            <person name="Rynearson T.A."/>
            <person name="Schmutz J."/>
            <person name="Shapiro H."/>
            <person name="Siaut M."/>
            <person name="Stanley M."/>
            <person name="Sussman M.R."/>
            <person name="Taylor A.R."/>
            <person name="Vardi A."/>
            <person name="von Dassow P."/>
            <person name="Vyverman W."/>
            <person name="Willis A."/>
            <person name="Wyrwicz L.S."/>
            <person name="Rokhsar D.S."/>
            <person name="Weissenbach J."/>
            <person name="Armbrust E.V."/>
            <person name="Green B.R."/>
            <person name="Van de Peer Y."/>
            <person name="Grigoriev I.V."/>
        </authorList>
    </citation>
    <scope>NUCLEOTIDE SEQUENCE [LARGE SCALE GENOMIC DNA]</scope>
    <source>
        <strain evidence="10 11">CCAP 1055/1</strain>
    </source>
</reference>
<dbReference type="PaxDb" id="2850-Phatr16586"/>
<dbReference type="InterPro" id="IPR001128">
    <property type="entry name" value="Cyt_P450"/>
</dbReference>